<feature type="domain" description="DUF4132" evidence="1">
    <location>
        <begin position="490"/>
        <end position="664"/>
    </location>
</feature>
<keyword evidence="4" id="KW-1185">Reference proteome</keyword>
<dbReference type="OrthoDB" id="9763697at2"/>
<evidence type="ECO:0000313" key="3">
    <source>
        <dbReference type="EMBL" id="TWG20306.1"/>
    </source>
</evidence>
<dbReference type="InterPro" id="IPR056639">
    <property type="entry name" value="DUF7737"/>
</dbReference>
<dbReference type="InterPro" id="IPR025406">
    <property type="entry name" value="DUF4132"/>
</dbReference>
<evidence type="ECO:0000259" key="2">
    <source>
        <dbReference type="Pfam" id="PF24879"/>
    </source>
</evidence>
<dbReference type="Pfam" id="PF24879">
    <property type="entry name" value="DUF7737"/>
    <property type="match status" value="1"/>
</dbReference>
<evidence type="ECO:0000259" key="1">
    <source>
        <dbReference type="Pfam" id="PF13569"/>
    </source>
</evidence>
<reference evidence="3 4" key="1">
    <citation type="submission" date="2019-06" db="EMBL/GenBank/DDBJ databases">
        <title>Sequencing the genomes of 1000 actinobacteria strains.</title>
        <authorList>
            <person name="Klenk H.-P."/>
        </authorList>
    </citation>
    <scope>NUCLEOTIDE SEQUENCE [LARGE SCALE GENOMIC DNA]</scope>
    <source>
        <strain evidence="3 4">DSM 45885</strain>
    </source>
</reference>
<evidence type="ECO:0000313" key="4">
    <source>
        <dbReference type="Proteomes" id="UP000317685"/>
    </source>
</evidence>
<name>A0A561W8V8_9ACTN</name>
<sequence length="884" mass="98069">MGTYDSELVLRDVVDTIRGWCERSGNTLNDHGKRDFVAWVGTVCGWAPEGTGPALLAALNDPAGPYELASPQVELLPDATQRAEEIRAAVAALDGDATDDDRRVAAAMTLIGSLPRSYHVRKTPWEIALSEIWERARQLLAAQPVTVRQALFDAWAVPGQDSDALYGLLRSLRSGGGLTGAGWLDRLGGEAWLGFGRWSGSLVTFTRESLQTEYLAGRSHPAALATWRRTRIERSFSNMGDEDAAMWPTVNVGEKWADRAIADIEAMSEERRSRWQALLAHCLLGADKARPTAAWQKSARALLDAVGVDEFTDRLDDWLPLVGLPRSLPLRMTTCCSGHLAEFPPRLADRHNVGVLWGLLWMRAMCPPSEETLRSLGHIAERAARKVPGHGPSSPKLANVAVAVLVDTEHPAALAQLARLASRLTYKSTLRIVEKGLTKHAEALGIGREDVEEMALPGFGLPLADKLGDSSYEVEVRGVDAVLVWRNADGKVVKAPPAQVRKEYGEELKELKATVADVGATLIGTRDRLEGLLRRDRTWTVEQWRERFLDHPLARTLARRLIWTVDGVACCWGGDALRTVDDTVFEPAGDATVRLWHPVGDPTSVLAWRAFLARHTITQPFKQAHREQYLLTDAERATGTYSNRFAAHIVRQHRLIALLSRRGWSHVRHRNDGANYQDPWLALPDWDLRAVLHIAGIEDQGDDLMFDTMGTDQLVFVRGERTPVPLEEVPAVVLSEVMRDVDLFVAAAGVGNDPNWFDGGPQGRYRDYWSQNSFGDLTPTARTRREVLAELIPRLAIGNRCTFTDRFLEVRGDLHTYRIHCGSGNILIAPDDRYLCIIPDSAKAKEPEMFLPFEGDTRLAEIISKALLLAADKKIKDPVILHQL</sequence>
<accession>A0A561W8V8</accession>
<dbReference type="GeneID" id="300131147"/>
<feature type="domain" description="DUF7737" evidence="2">
    <location>
        <begin position="781"/>
        <end position="884"/>
    </location>
</feature>
<proteinExistence type="predicted"/>
<organism evidence="3 4">
    <name type="scientific">Micromonospora taraxaci</name>
    <dbReference type="NCBI Taxonomy" id="1316803"/>
    <lineage>
        <taxon>Bacteria</taxon>
        <taxon>Bacillati</taxon>
        <taxon>Actinomycetota</taxon>
        <taxon>Actinomycetes</taxon>
        <taxon>Micromonosporales</taxon>
        <taxon>Micromonosporaceae</taxon>
        <taxon>Micromonospora</taxon>
    </lineage>
</organism>
<protein>
    <submittedName>
        <fullName evidence="3">Uncharacterized protein DUF4132</fullName>
    </submittedName>
</protein>
<dbReference type="Pfam" id="PF13569">
    <property type="entry name" value="DUF4132"/>
    <property type="match status" value="1"/>
</dbReference>
<dbReference type="Proteomes" id="UP000317685">
    <property type="component" value="Unassembled WGS sequence"/>
</dbReference>
<gene>
    <name evidence="3" type="ORF">FHU34_115704</name>
</gene>
<dbReference type="RefSeq" id="WP_145785228.1">
    <property type="nucleotide sequence ID" value="NZ_VIWZ01000001.1"/>
</dbReference>
<dbReference type="AlphaFoldDB" id="A0A561W8V8"/>
<dbReference type="EMBL" id="VIWZ01000001">
    <property type="protein sequence ID" value="TWG20306.1"/>
    <property type="molecule type" value="Genomic_DNA"/>
</dbReference>
<comment type="caution">
    <text evidence="3">The sequence shown here is derived from an EMBL/GenBank/DDBJ whole genome shotgun (WGS) entry which is preliminary data.</text>
</comment>